<keyword evidence="2" id="KW-1185">Reference proteome</keyword>
<name>A0ABT8UJJ3_9MYCO</name>
<reference evidence="1" key="1">
    <citation type="submission" date="2023-07" db="EMBL/GenBank/DDBJ databases">
        <title>Mycolicibacterium sp. nov., a novel bacterial species.</title>
        <authorList>
            <person name="Cao Y."/>
        </authorList>
    </citation>
    <scope>NUCLEOTIDE SEQUENCE</scope>
    <source>
        <strain evidence="1">KC 300</strain>
    </source>
</reference>
<protein>
    <submittedName>
        <fullName evidence="1">Uncharacterized protein</fullName>
    </submittedName>
</protein>
<comment type="caution">
    <text evidence="1">The sequence shown here is derived from an EMBL/GenBank/DDBJ whole genome shotgun (WGS) entry which is preliminary data.</text>
</comment>
<sequence length="64" mass="6829">MAMNHRLTGLQAAAALADLGFASIAAGVLARRRVVMPVLERLQADERAVKSAPITKTPIRCRSS</sequence>
<gene>
    <name evidence="1" type="ORF">Q2100_19680</name>
</gene>
<evidence type="ECO:0000313" key="1">
    <source>
        <dbReference type="EMBL" id="MDO3637967.1"/>
    </source>
</evidence>
<organism evidence="1 2">
    <name type="scientific">Mycolicibacterium arseniciresistens</name>
    <dbReference type="NCBI Taxonomy" id="3062257"/>
    <lineage>
        <taxon>Bacteria</taxon>
        <taxon>Bacillati</taxon>
        <taxon>Actinomycetota</taxon>
        <taxon>Actinomycetes</taxon>
        <taxon>Mycobacteriales</taxon>
        <taxon>Mycobacteriaceae</taxon>
        <taxon>Mycolicibacterium</taxon>
    </lineage>
</organism>
<evidence type="ECO:0000313" key="2">
    <source>
        <dbReference type="Proteomes" id="UP001168823"/>
    </source>
</evidence>
<dbReference type="Proteomes" id="UP001168823">
    <property type="component" value="Unassembled WGS sequence"/>
</dbReference>
<dbReference type="EMBL" id="JAUMSQ010000166">
    <property type="protein sequence ID" value="MDO3637967.1"/>
    <property type="molecule type" value="Genomic_DNA"/>
</dbReference>
<accession>A0ABT8UJJ3</accession>
<dbReference type="RefSeq" id="WP_302915408.1">
    <property type="nucleotide sequence ID" value="NZ_JAUMSQ010000166.1"/>
</dbReference>
<proteinExistence type="predicted"/>